<dbReference type="RefSeq" id="WP_181837355.1">
    <property type="nucleotide sequence ID" value="NZ_JACERN010000042.1"/>
</dbReference>
<feature type="compositionally biased region" description="Polar residues" evidence="1">
    <location>
        <begin position="387"/>
        <end position="406"/>
    </location>
</feature>
<dbReference type="InterPro" id="IPR027417">
    <property type="entry name" value="P-loop_NTPase"/>
</dbReference>
<organism evidence="4 5">
    <name type="scientific">Aquitalea aquatica</name>
    <dbReference type="NCBI Taxonomy" id="3044273"/>
    <lineage>
        <taxon>Bacteria</taxon>
        <taxon>Pseudomonadati</taxon>
        <taxon>Pseudomonadota</taxon>
        <taxon>Betaproteobacteria</taxon>
        <taxon>Neisseriales</taxon>
        <taxon>Chromobacteriaceae</taxon>
        <taxon>Aquitalea</taxon>
    </lineage>
</organism>
<reference evidence="4 5" key="1">
    <citation type="submission" date="2020-07" db="EMBL/GenBank/DDBJ databases">
        <title>Draft genome sequence of violacein-producing bacteria and related species.</title>
        <authorList>
            <person name="Wilson H.S."/>
            <person name="De Leon M.E."/>
        </authorList>
    </citation>
    <scope>NUCLEOTIDE SEQUENCE [LARGE SCALE GENOMIC DNA]</scope>
    <source>
        <strain evidence="4 5">HSC-21Su07</strain>
    </source>
</reference>
<evidence type="ECO:0000313" key="5">
    <source>
        <dbReference type="Proteomes" id="UP000545606"/>
    </source>
</evidence>
<dbReference type="Proteomes" id="UP000545606">
    <property type="component" value="Unassembled WGS sequence"/>
</dbReference>
<keyword evidence="2" id="KW-1133">Transmembrane helix</keyword>
<dbReference type="Gene3D" id="3.40.50.300">
    <property type="entry name" value="P-loop containing nucleotide triphosphate hydrolases"/>
    <property type="match status" value="1"/>
</dbReference>
<proteinExistence type="predicted"/>
<dbReference type="EMBL" id="JACERN010000042">
    <property type="protein sequence ID" value="MBA4710476.1"/>
    <property type="molecule type" value="Genomic_DNA"/>
</dbReference>
<keyword evidence="5" id="KW-1185">Reference proteome</keyword>
<dbReference type="AlphaFoldDB" id="A0A838Y709"/>
<dbReference type="Pfam" id="PF05707">
    <property type="entry name" value="Zot"/>
    <property type="match status" value="1"/>
</dbReference>
<feature type="transmembrane region" description="Helical" evidence="2">
    <location>
        <begin position="213"/>
        <end position="234"/>
    </location>
</feature>
<keyword evidence="2" id="KW-0812">Transmembrane</keyword>
<sequence length="413" mass="46222">MINLLLGAPRSGKSYEATVYHILAALESGRMVVTNLPVNVDMFAAINAEYAKLLVVIRDDGRVKAFSLESHWHHEWRDPGTGRGPLFVVDECQFVMKRGDTPRWLQELASMHGHYGYDWLLISQSYGKLDKDICDMVQFTYYVRKKLAFGEPDAYIRKVYDGLKRPSSQEIEIGERKYKPAYYKFYKSHTQSVGSVDEFTGSDVSNRFVRWKWAIRIFWGIFLFMCAGAAYSYYTQKPKKPVPPLTAGMSASSPQPPVPKPSASAPLGDYVARAEKPSQMDSDPFAGMRLSIKASIIGKAKQVWLFAVSRDGQEIMQQTGPQLSDAGYSIRTVNECLVIVDHPKLSRPMYVYCDSPGAVESKPVTESKPISIKAPDLSAAMPFQGKPQQAEINSDLNKNPPVNNAKNMPIGKL</sequence>
<name>A0A838Y709_9NEIS</name>
<feature type="region of interest" description="Disordered" evidence="1">
    <location>
        <begin position="245"/>
        <end position="265"/>
    </location>
</feature>
<evidence type="ECO:0000313" key="4">
    <source>
        <dbReference type="EMBL" id="MBA4710476.1"/>
    </source>
</evidence>
<feature type="region of interest" description="Disordered" evidence="1">
    <location>
        <begin position="387"/>
        <end position="413"/>
    </location>
</feature>
<evidence type="ECO:0000256" key="1">
    <source>
        <dbReference type="SAM" id="MobiDB-lite"/>
    </source>
</evidence>
<evidence type="ECO:0000259" key="3">
    <source>
        <dbReference type="Pfam" id="PF05707"/>
    </source>
</evidence>
<protein>
    <recommendedName>
        <fullName evidence="3">Zona occludens toxin N-terminal domain-containing protein</fullName>
    </recommendedName>
</protein>
<evidence type="ECO:0000256" key="2">
    <source>
        <dbReference type="SAM" id="Phobius"/>
    </source>
</evidence>
<comment type="caution">
    <text evidence="4">The sequence shown here is derived from an EMBL/GenBank/DDBJ whole genome shotgun (WGS) entry which is preliminary data.</text>
</comment>
<keyword evidence="2" id="KW-0472">Membrane</keyword>
<gene>
    <name evidence="4" type="ORF">H2Z84_19050</name>
</gene>
<accession>A0A838Y709</accession>
<feature type="domain" description="Zona occludens toxin N-terminal" evidence="3">
    <location>
        <begin position="1"/>
        <end position="191"/>
    </location>
</feature>
<dbReference type="InterPro" id="IPR008900">
    <property type="entry name" value="Zot_N"/>
</dbReference>